<dbReference type="GO" id="GO:0043683">
    <property type="term" value="P:type IV pilus assembly"/>
    <property type="evidence" value="ECO:0007669"/>
    <property type="project" value="InterPro"/>
</dbReference>
<dbReference type="RefSeq" id="WP_265133919.1">
    <property type="nucleotide sequence ID" value="NZ_FXTX01000003.1"/>
</dbReference>
<keyword evidence="2" id="KW-0812">Transmembrane</keyword>
<dbReference type="EMBL" id="FXTX01000003">
    <property type="protein sequence ID" value="SMP04751.1"/>
    <property type="molecule type" value="Genomic_DNA"/>
</dbReference>
<proteinExistence type="predicted"/>
<organism evidence="3 4">
    <name type="scientific">Venenivibrio stagnispumantis</name>
    <dbReference type="NCBI Taxonomy" id="407998"/>
    <lineage>
        <taxon>Bacteria</taxon>
        <taxon>Pseudomonadati</taxon>
        <taxon>Aquificota</taxon>
        <taxon>Aquificia</taxon>
        <taxon>Aquificales</taxon>
        <taxon>Hydrogenothermaceae</taxon>
        <taxon>Venenivibrio</taxon>
    </lineage>
</organism>
<keyword evidence="4" id="KW-1185">Reference proteome</keyword>
<evidence type="ECO:0000313" key="4">
    <source>
        <dbReference type="Proteomes" id="UP001157947"/>
    </source>
</evidence>
<keyword evidence="1" id="KW-0175">Coiled coil</keyword>
<accession>A0AA45WJW7</accession>
<gene>
    <name evidence="3" type="ORF">SAMN06264868_10335</name>
</gene>
<dbReference type="AlphaFoldDB" id="A0AA45WJW7"/>
<comment type="caution">
    <text evidence="3">The sequence shown here is derived from an EMBL/GenBank/DDBJ whole genome shotgun (WGS) entry which is preliminary data.</text>
</comment>
<dbReference type="Proteomes" id="UP001157947">
    <property type="component" value="Unassembled WGS sequence"/>
</dbReference>
<evidence type="ECO:0000256" key="1">
    <source>
        <dbReference type="SAM" id="Coils"/>
    </source>
</evidence>
<keyword evidence="2" id="KW-1133">Transmembrane helix</keyword>
<feature type="coiled-coil region" evidence="1">
    <location>
        <begin position="36"/>
        <end position="96"/>
    </location>
</feature>
<evidence type="ECO:0000313" key="3">
    <source>
        <dbReference type="EMBL" id="SMP04751.1"/>
    </source>
</evidence>
<feature type="transmembrane region" description="Helical" evidence="2">
    <location>
        <begin position="17"/>
        <end position="36"/>
    </location>
</feature>
<dbReference type="InterPro" id="IPR007445">
    <property type="entry name" value="PilO"/>
</dbReference>
<dbReference type="Pfam" id="PF04350">
    <property type="entry name" value="PilO"/>
    <property type="match status" value="1"/>
</dbReference>
<dbReference type="InterPro" id="IPR014717">
    <property type="entry name" value="Transl_elong_EF1B/ribsomal_bS6"/>
</dbReference>
<evidence type="ECO:0000256" key="2">
    <source>
        <dbReference type="SAM" id="Phobius"/>
    </source>
</evidence>
<dbReference type="Gene3D" id="3.30.70.60">
    <property type="match status" value="1"/>
</dbReference>
<sequence length="221" mass="25855">MDDLKQQWENLPQWQKLLVIFGFSFALIYLIYTLFLSEKLDEKNKLAEEVGNLSSEIETLENSIKPENKIRLQKQLQQIKKEIEELNNKLAVLEKKIPSKPETNEVLDIIYKDAKQAKLTLSNFKIEKEEDVYISYNQETKKVDFFVPTDKNKNPPQNAIKLKKQVINTSFVTDDMSNLSKFINILSKEERFISIENMEIKKEGQVLKINLSISTYYLGEV</sequence>
<keyword evidence="2" id="KW-0472">Membrane</keyword>
<dbReference type="GO" id="GO:0043107">
    <property type="term" value="P:type IV pilus-dependent motility"/>
    <property type="evidence" value="ECO:0007669"/>
    <property type="project" value="InterPro"/>
</dbReference>
<protein>
    <submittedName>
        <fullName evidence="3">Pilus assembly protein, PilO</fullName>
    </submittedName>
</protein>
<reference evidence="3" key="1">
    <citation type="submission" date="2017-05" db="EMBL/GenBank/DDBJ databases">
        <authorList>
            <person name="Varghese N."/>
            <person name="Submissions S."/>
        </authorList>
    </citation>
    <scope>NUCLEOTIDE SEQUENCE</scope>
    <source>
        <strain evidence="3">DSM 18763</strain>
    </source>
</reference>
<name>A0AA45WJW7_9AQUI</name>